<reference evidence="2" key="1">
    <citation type="submission" date="2021-01" db="EMBL/GenBank/DDBJ databases">
        <authorList>
            <person name="Corre E."/>
            <person name="Pelletier E."/>
            <person name="Niang G."/>
            <person name="Scheremetjew M."/>
            <person name="Finn R."/>
            <person name="Kale V."/>
            <person name="Holt S."/>
            <person name="Cochrane G."/>
            <person name="Meng A."/>
            <person name="Brown T."/>
            <person name="Cohen L."/>
        </authorList>
    </citation>
    <scope>NUCLEOTIDE SEQUENCE</scope>
    <source>
        <strain evidence="2">308</strain>
    </source>
</reference>
<accession>A0A7S1B2Y1</accession>
<evidence type="ECO:0000313" key="2">
    <source>
        <dbReference type="EMBL" id="CAD8873266.1"/>
    </source>
</evidence>
<gene>
    <name evidence="2" type="ORF">CHYS00102_LOCUS424</name>
</gene>
<proteinExistence type="predicted"/>
<organism evidence="2">
    <name type="scientific">Corethron hystrix</name>
    <dbReference type="NCBI Taxonomy" id="216773"/>
    <lineage>
        <taxon>Eukaryota</taxon>
        <taxon>Sar</taxon>
        <taxon>Stramenopiles</taxon>
        <taxon>Ochrophyta</taxon>
        <taxon>Bacillariophyta</taxon>
        <taxon>Coscinodiscophyceae</taxon>
        <taxon>Corethrophycidae</taxon>
        <taxon>Corethrales</taxon>
        <taxon>Corethraceae</taxon>
        <taxon>Corethron</taxon>
    </lineage>
</organism>
<feature type="region of interest" description="Disordered" evidence="1">
    <location>
        <begin position="1"/>
        <end position="155"/>
    </location>
</feature>
<sequence length="276" mass="29818">MGNAASTAAKNILRKVPGKAHASRSPPSVRGINPNGQTPPVAPWSAAGSPPTRESDPSQTKEVPEMPDELVTFLSNMGPATVKVREEMTSERLLNASAEARKKADGGKDDTGAPRDDAASIRETQGEDRRRTGKRGTGINKRRPLPTGRPWLDKGDIATDTMTMATTEPTQEEVQEEGWKISETRLVGLLQRSLSVEKNNAGKALNNTDVTKLALDLGLAGGDADSNQTEEVHKIIRHIISQVSIPVVFEEKDGTKVAFPKNMVEDVEILGLKMLR</sequence>
<name>A0A7S1B2Y1_9STRA</name>
<feature type="compositionally biased region" description="Basic and acidic residues" evidence="1">
    <location>
        <begin position="99"/>
        <end position="130"/>
    </location>
</feature>
<feature type="compositionally biased region" description="Basic residues" evidence="1">
    <location>
        <begin position="12"/>
        <end position="22"/>
    </location>
</feature>
<dbReference type="EMBL" id="HBFR01000716">
    <property type="protein sequence ID" value="CAD8873266.1"/>
    <property type="molecule type" value="Transcribed_RNA"/>
</dbReference>
<dbReference type="AlphaFoldDB" id="A0A7S1B2Y1"/>
<protein>
    <submittedName>
        <fullName evidence="2">Uncharacterized protein</fullName>
    </submittedName>
</protein>
<evidence type="ECO:0000256" key="1">
    <source>
        <dbReference type="SAM" id="MobiDB-lite"/>
    </source>
</evidence>